<gene>
    <name evidence="2" type="ordered locus">BMAA1483</name>
</gene>
<dbReference type="PATRIC" id="fig|243160.12.peg.5059"/>
<keyword evidence="3" id="KW-1185">Reference proteome</keyword>
<name>A0A0H2XD58_BURMA</name>
<reference evidence="2 3" key="1">
    <citation type="journal article" date="2004" name="Proc. Natl. Acad. Sci. U.S.A.">
        <title>Structural flexibility in the Burkholderia mallei genome.</title>
        <authorList>
            <person name="Nierman W.C."/>
            <person name="DeShazer D."/>
            <person name="Kim H.S."/>
            <person name="Tettelin H."/>
            <person name="Nelson K.E."/>
            <person name="Feldblyum T."/>
            <person name="Ulrich R.L."/>
            <person name="Ronning C.M."/>
            <person name="Brinkac L.M."/>
            <person name="Daugherty S.C."/>
            <person name="Davidsen T.D."/>
            <person name="Deboy R.T."/>
            <person name="Dimitrov G."/>
            <person name="Dodson R.J."/>
            <person name="Durkin A.S."/>
            <person name="Gwinn M.L."/>
            <person name="Haft D.H."/>
            <person name="Khouri H."/>
            <person name="Kolonay J.F."/>
            <person name="Madupu R."/>
            <person name="Mohammoud Y."/>
            <person name="Nelson W.C."/>
            <person name="Radune D."/>
            <person name="Romero C.M."/>
            <person name="Sarria S."/>
            <person name="Selengut J."/>
            <person name="Shamblin C."/>
            <person name="Sullivan S.A."/>
            <person name="White O."/>
            <person name="Yu Y."/>
            <person name="Zafar N."/>
            <person name="Zhou L."/>
            <person name="Fraser C.M."/>
        </authorList>
    </citation>
    <scope>NUCLEOTIDE SEQUENCE [LARGE SCALE GENOMIC DNA]</scope>
    <source>
        <strain evidence="2 3">ATCC 23344</strain>
    </source>
</reference>
<feature type="compositionally biased region" description="Basic residues" evidence="1">
    <location>
        <begin position="176"/>
        <end position="187"/>
    </location>
</feature>
<feature type="region of interest" description="Disordered" evidence="1">
    <location>
        <begin position="158"/>
        <end position="193"/>
    </location>
</feature>
<organism evidence="2 3">
    <name type="scientific">Burkholderia mallei (strain ATCC 23344)</name>
    <dbReference type="NCBI Taxonomy" id="243160"/>
    <lineage>
        <taxon>Bacteria</taxon>
        <taxon>Pseudomonadati</taxon>
        <taxon>Pseudomonadota</taxon>
        <taxon>Betaproteobacteria</taxon>
        <taxon>Burkholderiales</taxon>
        <taxon>Burkholderiaceae</taxon>
        <taxon>Burkholderia</taxon>
        <taxon>pseudomallei group</taxon>
    </lineage>
</organism>
<evidence type="ECO:0000256" key="1">
    <source>
        <dbReference type="SAM" id="MobiDB-lite"/>
    </source>
</evidence>
<feature type="compositionally biased region" description="Low complexity" evidence="1">
    <location>
        <begin position="25"/>
        <end position="37"/>
    </location>
</feature>
<protein>
    <submittedName>
        <fullName evidence="2">Uncharacterized protein</fullName>
    </submittedName>
</protein>
<accession>A0A0H2XD58</accession>
<dbReference type="HOGENOM" id="CLU_1406408_0_0_4"/>
<dbReference type="EMBL" id="CP000011">
    <property type="protein sequence ID" value="AAY59126.1"/>
    <property type="molecule type" value="Genomic_DNA"/>
</dbReference>
<sequence length="193" mass="21901">MRDRRDPQRCRRAGAAIPGFDRVPRASSRRPPAADAPLGTGRPGGAEHALRGATPARRAPSDGYRRHVDRRRPFPRRLRPPRQPIRRRQAGARRLTTHRARIGEMSPRPIQHRVLRRRSAAHGPRTARIVAARSNTRAAGRRAWRAMHAMYATHPMPRCAGGHSADRDETQAGPPRRARHACRRHRARRDEHG</sequence>
<dbReference type="Proteomes" id="UP000006693">
    <property type="component" value="Chromosome 2"/>
</dbReference>
<proteinExistence type="predicted"/>
<evidence type="ECO:0000313" key="3">
    <source>
        <dbReference type="Proteomes" id="UP000006693"/>
    </source>
</evidence>
<feature type="compositionally biased region" description="Basic residues" evidence="1">
    <location>
        <begin position="67"/>
        <end position="93"/>
    </location>
</feature>
<feature type="region of interest" description="Disordered" evidence="1">
    <location>
        <begin position="1"/>
        <end position="93"/>
    </location>
</feature>
<evidence type="ECO:0000313" key="2">
    <source>
        <dbReference type="EMBL" id="AAY59126.1"/>
    </source>
</evidence>
<dbReference type="KEGG" id="bma:BMAA1483"/>
<dbReference type="AlphaFoldDB" id="A0A0H2XD58"/>